<comment type="caution">
    <text evidence="1">The sequence shown here is derived from an EMBL/GenBank/DDBJ whole genome shotgun (WGS) entry which is preliminary data.</text>
</comment>
<name>A0ABU9Q5X0_9BURK</name>
<dbReference type="RefSeq" id="WP_201649401.1">
    <property type="nucleotide sequence ID" value="NZ_CAJHCS010000005.1"/>
</dbReference>
<protein>
    <submittedName>
        <fullName evidence="1">PAAR domain-containing protein</fullName>
    </submittedName>
</protein>
<organism evidence="1 2">
    <name type="scientific">Paraburkholderia sabiae</name>
    <dbReference type="NCBI Taxonomy" id="273251"/>
    <lineage>
        <taxon>Bacteria</taxon>
        <taxon>Pseudomonadati</taxon>
        <taxon>Pseudomonadota</taxon>
        <taxon>Betaproteobacteria</taxon>
        <taxon>Burkholderiales</taxon>
        <taxon>Burkholderiaceae</taxon>
        <taxon>Paraburkholderia</taxon>
    </lineage>
</organism>
<dbReference type="EMBL" id="JAZHGC010000003">
    <property type="protein sequence ID" value="MEM5284819.1"/>
    <property type="molecule type" value="Genomic_DNA"/>
</dbReference>
<evidence type="ECO:0000313" key="2">
    <source>
        <dbReference type="Proteomes" id="UP001494588"/>
    </source>
</evidence>
<gene>
    <name evidence="1" type="ORF">V4C55_03835</name>
</gene>
<keyword evidence="2" id="KW-1185">Reference proteome</keyword>
<reference evidence="1 2" key="1">
    <citation type="submission" date="2024-01" db="EMBL/GenBank/DDBJ databases">
        <title>The diversity of rhizobia nodulating Mimosa spp. in eleven states of Brazil covering several biomes is determined by host plant, location, and edaphic factors.</title>
        <authorList>
            <person name="Rouws L."/>
            <person name="Barauna A."/>
            <person name="Beukes C."/>
            <person name="De Faria S.M."/>
            <person name="Gross E."/>
            <person name="Dos Reis Junior F.B."/>
            <person name="Simon M."/>
            <person name="Maluk M."/>
            <person name="Odee D.W."/>
            <person name="Kenicer G."/>
            <person name="Young J.P.W."/>
            <person name="Reis V.M."/>
            <person name="Zilli J."/>
            <person name="James E.K."/>
        </authorList>
    </citation>
    <scope>NUCLEOTIDE SEQUENCE [LARGE SCALE GENOMIC DNA]</scope>
    <source>
        <strain evidence="1 2">JPY77</strain>
    </source>
</reference>
<sequence length="183" mass="19573">MRRYNIKLGDKTTNGGVVIEGDRTTTHHGTPLSYLGAKVMCSACGSVGVIVATGPRRPFSFMGKDAALDGDICVCNCHPSPELLASQNTMSESFETGELEAMGFGASGKPLARAPTGDFDEQIRVVDHDGRPLSGVPYHIRTASGAIYKGLTDEHGRCSRVYTTEAQQLDVALGVKALQRWKS</sequence>
<dbReference type="CDD" id="cd14744">
    <property type="entry name" value="PAAR_CT_2"/>
    <property type="match status" value="1"/>
</dbReference>
<proteinExistence type="predicted"/>
<dbReference type="Pfam" id="PF05488">
    <property type="entry name" value="PAAR_motif"/>
    <property type="match status" value="1"/>
</dbReference>
<dbReference type="InterPro" id="IPR008727">
    <property type="entry name" value="PAAR_motif"/>
</dbReference>
<dbReference type="Proteomes" id="UP001494588">
    <property type="component" value="Unassembled WGS sequence"/>
</dbReference>
<evidence type="ECO:0000313" key="1">
    <source>
        <dbReference type="EMBL" id="MEM5284819.1"/>
    </source>
</evidence>
<accession>A0ABU9Q5X0</accession>